<evidence type="ECO:0000313" key="10">
    <source>
        <dbReference type="Proteomes" id="UP000027186"/>
    </source>
</evidence>
<evidence type="ECO:0000256" key="4">
    <source>
        <dbReference type="ARBA" id="ARBA00022679"/>
    </source>
</evidence>
<evidence type="ECO:0000313" key="8">
    <source>
        <dbReference type="EMBL" id="AIB16284.1"/>
    </source>
</evidence>
<accession>A0A060DZT3</accession>
<dbReference type="GO" id="GO:0000155">
    <property type="term" value="F:phosphorelay sensor kinase activity"/>
    <property type="evidence" value="ECO:0007669"/>
    <property type="project" value="InterPro"/>
</dbReference>
<dbReference type="InterPro" id="IPR007891">
    <property type="entry name" value="CHASE3"/>
</dbReference>
<dbReference type="Gene3D" id="1.10.287.130">
    <property type="match status" value="1"/>
</dbReference>
<dbReference type="InterPro" id="IPR050351">
    <property type="entry name" value="BphY/WalK/GraS-like"/>
</dbReference>
<evidence type="ECO:0000313" key="11">
    <source>
        <dbReference type="Proteomes" id="UP000236268"/>
    </source>
</evidence>
<dbReference type="InterPro" id="IPR005467">
    <property type="entry name" value="His_kinase_dom"/>
</dbReference>
<evidence type="ECO:0000256" key="2">
    <source>
        <dbReference type="ARBA" id="ARBA00012438"/>
    </source>
</evidence>
<dbReference type="EC" id="2.7.13.3" evidence="2"/>
<dbReference type="CDD" id="cd00082">
    <property type="entry name" value="HisKA"/>
    <property type="match status" value="1"/>
</dbReference>
<evidence type="ECO:0000256" key="5">
    <source>
        <dbReference type="ARBA" id="ARBA00022777"/>
    </source>
</evidence>
<dbReference type="EMBL" id="POWG01000008">
    <property type="protein sequence ID" value="PNQ99040.1"/>
    <property type="molecule type" value="Genomic_DNA"/>
</dbReference>
<evidence type="ECO:0000313" key="9">
    <source>
        <dbReference type="EMBL" id="PNQ99040.1"/>
    </source>
</evidence>
<dbReference type="EMBL" id="CP007797">
    <property type="protein sequence ID" value="AIB16284.1"/>
    <property type="molecule type" value="Genomic_DNA"/>
</dbReference>
<dbReference type="PANTHER" id="PTHR42878">
    <property type="entry name" value="TWO-COMPONENT HISTIDINE KINASE"/>
    <property type="match status" value="1"/>
</dbReference>
<accession>A0A2K1G2M3</accession>
<dbReference type="CDD" id="cd19410">
    <property type="entry name" value="HK9-like_sensor"/>
    <property type="match status" value="1"/>
</dbReference>
<dbReference type="AlphaFoldDB" id="A0A060DZT3"/>
<reference evidence="8 10" key="1">
    <citation type="journal article" date="2014" name="Genome Announc.">
        <title>Complete Genome Sequence of the Model Rhizosphere Strain Azospirillum brasilense Az39, Successfully Applied in Agriculture.</title>
        <authorList>
            <person name="Rivera D."/>
            <person name="Revale S."/>
            <person name="Molina R."/>
            <person name="Gualpa J."/>
            <person name="Puente M."/>
            <person name="Maroniche G."/>
            <person name="Paris G."/>
            <person name="Baker D."/>
            <person name="Clavijo B."/>
            <person name="McLay K."/>
            <person name="Spaepen S."/>
            <person name="Perticari A."/>
            <person name="Vazquez M."/>
            <person name="Wisniewski-Dye F."/>
            <person name="Watkins C."/>
            <person name="Martinez-Abarca F."/>
            <person name="Vanderleyden J."/>
            <person name="Cassan F."/>
        </authorList>
    </citation>
    <scope>NUCLEOTIDE SEQUENCE [LARGE SCALE GENOMIC DNA]</scope>
    <source>
        <strain evidence="8 10">Az39</strain>
        <plasmid evidence="8">AbAZ39_p4</plasmid>
    </source>
</reference>
<keyword evidence="5 8" id="KW-0418">Kinase</keyword>
<dbReference type="SUPFAM" id="SSF55874">
    <property type="entry name" value="ATPase domain of HSP90 chaperone/DNA topoisomerase II/histidine kinase"/>
    <property type="match status" value="1"/>
</dbReference>
<sequence>MHTFSTTVTRRALLMLIAAALALLGIVATSGWLADSTRQFSGSVSRMTSLRVAAGTLLSQLQDAEIGQRGYLLTEDRQYLKPYETATTAVDTTIARLHDLAGGNTDALRIVDRLAVLAADKREELAQTIALMEAGRRDEALAVVRTGRGMMLMDDARRSLADLITPADAQLDTQLSTLIGQARASGWVANLGGLFIVLVVGGAVWIAFRYAQDLMRAQSAIQALNDTLEQRVSERTKELQRANDEIQRFAYIVSHDLRAPLVNVMGFTGEFEAGLASVRAHLDRQPADGDDAVASEARRAVAEDMPEAIGFIRASTSKMDRLINAILALSRQGGRTLNPEPVAMRALLESVVASFRHQAGEQHCTIDIEGHLPVLVSDRLALEQVFGNLLDNAIKYLDPARTGRIAIRGRVEDGRLVFDVVDNGRGIPPQDHERIFELFRRSGVQDRPGEGIGLAYVRTLIRRLQGEVAVESVPGQGSVFRISLPRSLTQLSEKHVHDA</sequence>
<reference evidence="9 11" key="2">
    <citation type="submission" date="2018-01" db="EMBL/GenBank/DDBJ databases">
        <title>Whole genome sequence of Azospirillum brasilense REC3 isolated from strawberry roots.</title>
        <authorList>
            <person name="Fontana C.A."/>
            <person name="Salazar S.M."/>
            <person name="Bassi D."/>
            <person name="Puglisi E."/>
            <person name="Lovaisa N.C."/>
            <person name="Toffoli L.M."/>
            <person name="Pedraza R."/>
            <person name="Cocconcelli P.S."/>
        </authorList>
    </citation>
    <scope>NUCLEOTIDE SEQUENCE [LARGE SCALE GENOMIC DNA]</scope>
    <source>
        <strain evidence="9 11">REC3</strain>
        <plasmid evidence="9">p6unnamed</plasmid>
    </source>
</reference>
<dbReference type="KEGG" id="abq:ABAZ39_31000"/>
<comment type="catalytic activity">
    <reaction evidence="1">
        <text>ATP + protein L-histidine = ADP + protein N-phospho-L-histidine.</text>
        <dbReference type="EC" id="2.7.13.3"/>
    </reaction>
</comment>
<evidence type="ECO:0000256" key="3">
    <source>
        <dbReference type="ARBA" id="ARBA00022553"/>
    </source>
</evidence>
<dbReference type="SMART" id="SM00387">
    <property type="entry name" value="HATPase_c"/>
    <property type="match status" value="1"/>
</dbReference>
<dbReference type="PANTHER" id="PTHR42878:SF15">
    <property type="entry name" value="BACTERIOPHYTOCHROME"/>
    <property type="match status" value="1"/>
</dbReference>
<keyword evidence="3" id="KW-0597">Phosphoprotein</keyword>
<keyword evidence="6" id="KW-0812">Transmembrane</keyword>
<dbReference type="PROSITE" id="PS50109">
    <property type="entry name" value="HIS_KIN"/>
    <property type="match status" value="1"/>
</dbReference>
<dbReference type="Proteomes" id="UP000027186">
    <property type="component" value="Plasmid AbAZ39_p4"/>
</dbReference>
<dbReference type="Proteomes" id="UP000236268">
    <property type="component" value="Unassembled WGS sequence"/>
</dbReference>
<keyword evidence="8" id="KW-0614">Plasmid</keyword>
<dbReference type="InterPro" id="IPR003661">
    <property type="entry name" value="HisK_dim/P_dom"/>
</dbReference>
<dbReference type="GO" id="GO:0030295">
    <property type="term" value="F:protein kinase activator activity"/>
    <property type="evidence" value="ECO:0007669"/>
    <property type="project" value="TreeGrafter"/>
</dbReference>
<dbReference type="Gene3D" id="3.30.565.10">
    <property type="entry name" value="Histidine kinase-like ATPase, C-terminal domain"/>
    <property type="match status" value="1"/>
</dbReference>
<evidence type="ECO:0000256" key="1">
    <source>
        <dbReference type="ARBA" id="ARBA00000085"/>
    </source>
</evidence>
<keyword evidence="4" id="KW-0808">Transferase</keyword>
<protein>
    <recommendedName>
        <fullName evidence="2">histidine kinase</fullName>
        <ecNumber evidence="2">2.7.13.3</ecNumber>
    </recommendedName>
</protein>
<dbReference type="OrthoDB" id="9808408at2"/>
<dbReference type="SMART" id="SM00388">
    <property type="entry name" value="HisKA"/>
    <property type="match status" value="1"/>
</dbReference>
<dbReference type="PRINTS" id="PR00344">
    <property type="entry name" value="BCTRLSENSOR"/>
</dbReference>
<keyword evidence="6" id="KW-1133">Transmembrane helix</keyword>
<evidence type="ECO:0000259" key="7">
    <source>
        <dbReference type="PROSITE" id="PS50109"/>
    </source>
</evidence>
<dbReference type="CDD" id="cd00075">
    <property type="entry name" value="HATPase"/>
    <property type="match status" value="1"/>
</dbReference>
<dbReference type="Pfam" id="PF05227">
    <property type="entry name" value="CHASE3"/>
    <property type="match status" value="1"/>
</dbReference>
<geneLocation type="plasmid" evidence="9">
    <name>p6unnamed</name>
</geneLocation>
<dbReference type="Pfam" id="PF02518">
    <property type="entry name" value="HATPase_c"/>
    <property type="match status" value="1"/>
</dbReference>
<dbReference type="GO" id="GO:0000156">
    <property type="term" value="F:phosphorelay response regulator activity"/>
    <property type="evidence" value="ECO:0007669"/>
    <property type="project" value="TreeGrafter"/>
</dbReference>
<evidence type="ECO:0000256" key="6">
    <source>
        <dbReference type="SAM" id="Phobius"/>
    </source>
</evidence>
<dbReference type="InterPro" id="IPR036890">
    <property type="entry name" value="HATPase_C_sf"/>
</dbReference>
<dbReference type="InterPro" id="IPR004358">
    <property type="entry name" value="Sig_transdc_His_kin-like_C"/>
</dbReference>
<dbReference type="InterPro" id="IPR036097">
    <property type="entry name" value="HisK_dim/P_sf"/>
</dbReference>
<feature type="transmembrane region" description="Helical" evidence="6">
    <location>
        <begin position="187"/>
        <end position="208"/>
    </location>
</feature>
<dbReference type="SUPFAM" id="SSF47384">
    <property type="entry name" value="Homodimeric domain of signal transducing histidine kinase"/>
    <property type="match status" value="1"/>
</dbReference>
<proteinExistence type="predicted"/>
<dbReference type="InterPro" id="IPR003594">
    <property type="entry name" value="HATPase_dom"/>
</dbReference>
<name>A0A060DZT3_9PROT</name>
<keyword evidence="6" id="KW-0472">Membrane</keyword>
<gene>
    <name evidence="8" type="ORF">ABAZ39_31000</name>
    <name evidence="9" type="ORF">C1S70_09400</name>
</gene>
<feature type="transmembrane region" description="Helical" evidence="6">
    <location>
        <begin position="12"/>
        <end position="34"/>
    </location>
</feature>
<dbReference type="GO" id="GO:0007234">
    <property type="term" value="P:osmosensory signaling via phosphorelay pathway"/>
    <property type="evidence" value="ECO:0007669"/>
    <property type="project" value="TreeGrafter"/>
</dbReference>
<feature type="domain" description="Histidine kinase" evidence="7">
    <location>
        <begin position="252"/>
        <end position="488"/>
    </location>
</feature>
<geneLocation type="plasmid" evidence="8 10">
    <name>AbAZ39_p4</name>
</geneLocation>
<organism evidence="8 10">
    <name type="scientific">Azospirillum argentinense</name>
    <dbReference type="NCBI Taxonomy" id="2970906"/>
    <lineage>
        <taxon>Bacteria</taxon>
        <taxon>Pseudomonadati</taxon>
        <taxon>Pseudomonadota</taxon>
        <taxon>Alphaproteobacteria</taxon>
        <taxon>Rhodospirillales</taxon>
        <taxon>Azospirillaceae</taxon>
        <taxon>Azospirillum</taxon>
    </lineage>
</organism>
<dbReference type="RefSeq" id="WP_040138029.1">
    <property type="nucleotide sequence ID" value="NZ_CP007797.1"/>
</dbReference>